<dbReference type="InterPro" id="IPR028973">
    <property type="entry name" value="PhnB-like"/>
</dbReference>
<protein>
    <recommendedName>
        <fullName evidence="1">PhnB-like domain-containing protein</fullName>
    </recommendedName>
</protein>
<dbReference type="CDD" id="cd06588">
    <property type="entry name" value="PhnB_like"/>
    <property type="match status" value="1"/>
</dbReference>
<feature type="domain" description="PhnB-like" evidence="1">
    <location>
        <begin position="13"/>
        <end position="131"/>
    </location>
</feature>
<proteinExistence type="predicted"/>
<dbReference type="SUPFAM" id="SSF54593">
    <property type="entry name" value="Glyoxalase/Bleomycin resistance protein/Dihydroxybiphenyl dioxygenase"/>
    <property type="match status" value="1"/>
</dbReference>
<organism evidence="2 3">
    <name type="scientific">Bowdeniella nasicola</name>
    <dbReference type="NCBI Taxonomy" id="208480"/>
    <lineage>
        <taxon>Bacteria</taxon>
        <taxon>Bacillati</taxon>
        <taxon>Actinomycetota</taxon>
        <taxon>Actinomycetes</taxon>
        <taxon>Actinomycetales</taxon>
        <taxon>Actinomycetaceae</taxon>
        <taxon>Bowdeniella</taxon>
    </lineage>
</organism>
<dbReference type="Gene3D" id="3.10.180.10">
    <property type="entry name" value="2,3-Dihydroxybiphenyl 1,2-Dioxygenase, domain 1"/>
    <property type="match status" value="1"/>
</dbReference>
<evidence type="ECO:0000259" key="1">
    <source>
        <dbReference type="Pfam" id="PF06983"/>
    </source>
</evidence>
<evidence type="ECO:0000313" key="3">
    <source>
        <dbReference type="Proteomes" id="UP000185628"/>
    </source>
</evidence>
<dbReference type="Pfam" id="PF06983">
    <property type="entry name" value="3-dmu-9_3-mt"/>
    <property type="match status" value="1"/>
</dbReference>
<dbReference type="EMBL" id="MQVR01000019">
    <property type="protein sequence ID" value="OKL54327.1"/>
    <property type="molecule type" value="Genomic_DNA"/>
</dbReference>
<accession>A0A1Q5Q3F2</accession>
<dbReference type="RefSeq" id="WP_073716218.1">
    <property type="nucleotide sequence ID" value="NZ_MQVR01000019.1"/>
</dbReference>
<comment type="caution">
    <text evidence="2">The sequence shown here is derived from an EMBL/GenBank/DDBJ whole genome shotgun (WGS) entry which is preliminary data.</text>
</comment>
<dbReference type="InterPro" id="IPR029068">
    <property type="entry name" value="Glyas_Bleomycin-R_OHBP_Dase"/>
</dbReference>
<dbReference type="AlphaFoldDB" id="A0A1Q5Q3F2"/>
<dbReference type="PANTHER" id="PTHR33990">
    <property type="entry name" value="PROTEIN YJDN-RELATED"/>
    <property type="match status" value="1"/>
</dbReference>
<dbReference type="InterPro" id="IPR009725">
    <property type="entry name" value="3_dmu_93_MTrfase"/>
</dbReference>
<name>A0A1Q5Q3F2_9ACTO</name>
<evidence type="ECO:0000313" key="2">
    <source>
        <dbReference type="EMBL" id="OKL54327.1"/>
    </source>
</evidence>
<dbReference type="Proteomes" id="UP000185628">
    <property type="component" value="Unassembled WGS sequence"/>
</dbReference>
<reference evidence="3" key="1">
    <citation type="submission" date="2016-12" db="EMBL/GenBank/DDBJ databases">
        <authorList>
            <person name="Meng X."/>
        </authorList>
    </citation>
    <scope>NUCLEOTIDE SEQUENCE [LARGE SCALE GENOMIC DNA]</scope>
    <source>
        <strain evidence="3">DSM 19116</strain>
    </source>
</reference>
<keyword evidence="3" id="KW-1185">Reference proteome</keyword>
<dbReference type="OrthoDB" id="9806473at2"/>
<gene>
    <name evidence="2" type="ORF">BSZ39_04665</name>
</gene>
<dbReference type="PIRSF" id="PIRSF021700">
    <property type="entry name" value="3_dmu_93_MTrfase"/>
    <property type="match status" value="1"/>
</dbReference>
<sequence>MLTNPDGEPRPFVTTQLMFGGDAQNRAKEAIEYYLATFQNSRADTIVPYPEPTGPAPAGGIMFAEFQLENQWFSAMDSGVEQYFSFTHGVSLAVKCRDQDEIDRYWSALSAVPEAEQCGWCMDQFGVSWQIQPENTTDLMADPACFQRLEHIKKIDIAELIGE</sequence>